<sequence length="195" mass="22489">MATKFFASESVEITVTRQAIPVEHYLRQPQRLVNALVDQKRVEQLSREVFRLKMRPLHFMSVKIQPTVDMKVWAQSNGTINLESIACKILGLDYINQRFNLNLKGYLLPIQRNGVTYLKGNANLEVRLELPPPFSFTPQLIMEKTGNALLKSVLMTIKQRLLNQLLNDYHSWVKSQTQGQRIDSDSTEFSSLKLE</sequence>
<evidence type="ECO:0000313" key="3">
    <source>
        <dbReference type="Proteomes" id="UP000053372"/>
    </source>
</evidence>
<evidence type="ECO:0000313" key="1">
    <source>
        <dbReference type="EMBL" id="KST62524.1"/>
    </source>
</evidence>
<keyword evidence="3" id="KW-1185">Reference proteome</keyword>
<dbReference type="Proteomes" id="UP000053372">
    <property type="component" value="Unassembled WGS sequence"/>
</dbReference>
<dbReference type="OrthoDB" id="510717at2"/>
<dbReference type="EMBL" id="LMTZ01000035">
    <property type="protein sequence ID" value="KST69144.1"/>
    <property type="molecule type" value="Genomic_DNA"/>
</dbReference>
<dbReference type="Pfam" id="PF09366">
    <property type="entry name" value="DUF1997"/>
    <property type="match status" value="1"/>
</dbReference>
<name>A0A0V7ZDQ3_9CYAN</name>
<accession>A0A0V7ZDQ3</accession>
<evidence type="ECO:0000313" key="2">
    <source>
        <dbReference type="EMBL" id="KST69144.1"/>
    </source>
</evidence>
<reference evidence="1 3" key="1">
    <citation type="journal article" date="2015" name="Genome Announc.">
        <title>Draft Genome of the Euendolithic (true boring) Cyanobacterium Mastigocoleus testarum strain BC008.</title>
        <authorList>
            <person name="Guida B.S."/>
            <person name="Garcia-Pichel F."/>
        </authorList>
    </citation>
    <scope>NUCLEOTIDE SEQUENCE [LARGE SCALE GENOMIC DNA]</scope>
    <source>
        <strain evidence="1 3">BC008</strain>
    </source>
</reference>
<comment type="caution">
    <text evidence="1">The sequence shown here is derived from an EMBL/GenBank/DDBJ whole genome shotgun (WGS) entry which is preliminary data.</text>
</comment>
<proteinExistence type="predicted"/>
<dbReference type="InterPro" id="IPR018971">
    <property type="entry name" value="DUF1997"/>
</dbReference>
<dbReference type="RefSeq" id="WP_027840933.1">
    <property type="nucleotide sequence ID" value="NZ_LMTZ01000035.1"/>
</dbReference>
<dbReference type="AlphaFoldDB" id="A0A0V7ZDQ3"/>
<dbReference type="PANTHER" id="PTHR34133:SF8">
    <property type="entry name" value="OS07G0633000 PROTEIN"/>
    <property type="match status" value="1"/>
</dbReference>
<dbReference type="EMBL" id="LMTZ01000154">
    <property type="protein sequence ID" value="KST62524.1"/>
    <property type="molecule type" value="Genomic_DNA"/>
</dbReference>
<organism evidence="1 3">
    <name type="scientific">Mastigocoleus testarum BC008</name>
    <dbReference type="NCBI Taxonomy" id="371196"/>
    <lineage>
        <taxon>Bacteria</taxon>
        <taxon>Bacillati</taxon>
        <taxon>Cyanobacteriota</taxon>
        <taxon>Cyanophyceae</taxon>
        <taxon>Nostocales</taxon>
        <taxon>Hapalosiphonaceae</taxon>
        <taxon>Mastigocoleus</taxon>
    </lineage>
</organism>
<gene>
    <name evidence="1" type="ORF">BC008_10165</name>
    <name evidence="2" type="ORF">BC008_35120</name>
</gene>
<protein>
    <submittedName>
        <fullName evidence="1">Uncharacterized protein</fullName>
    </submittedName>
</protein>
<dbReference type="PANTHER" id="PTHR34133">
    <property type="entry name" value="OS07G0633000 PROTEIN"/>
    <property type="match status" value="1"/>
</dbReference>